<feature type="chain" id="PRO_5020301843" description="Secreted protein" evidence="2">
    <location>
        <begin position="22"/>
        <end position="90"/>
    </location>
</feature>
<gene>
    <name evidence="3" type="ORF">BDK51DRAFT_51176</name>
</gene>
<accession>A0A4V1IRT5</accession>
<feature type="compositionally biased region" description="Basic and acidic residues" evidence="1">
    <location>
        <begin position="52"/>
        <end position="62"/>
    </location>
</feature>
<dbReference type="EMBL" id="KZ995192">
    <property type="protein sequence ID" value="RKO91177.1"/>
    <property type="molecule type" value="Genomic_DNA"/>
</dbReference>
<feature type="region of interest" description="Disordered" evidence="1">
    <location>
        <begin position="28"/>
        <end position="90"/>
    </location>
</feature>
<proteinExistence type="predicted"/>
<dbReference type="AlphaFoldDB" id="A0A4V1IRT5"/>
<dbReference type="Proteomes" id="UP000269721">
    <property type="component" value="Unassembled WGS sequence"/>
</dbReference>
<feature type="signal peptide" evidence="2">
    <location>
        <begin position="1"/>
        <end position="21"/>
    </location>
</feature>
<organism evidence="3 4">
    <name type="scientific">Blyttiomyces helicus</name>
    <dbReference type="NCBI Taxonomy" id="388810"/>
    <lineage>
        <taxon>Eukaryota</taxon>
        <taxon>Fungi</taxon>
        <taxon>Fungi incertae sedis</taxon>
        <taxon>Chytridiomycota</taxon>
        <taxon>Chytridiomycota incertae sedis</taxon>
        <taxon>Chytridiomycetes</taxon>
        <taxon>Chytridiomycetes incertae sedis</taxon>
        <taxon>Blyttiomyces</taxon>
    </lineage>
</organism>
<evidence type="ECO:0000256" key="1">
    <source>
        <dbReference type="SAM" id="MobiDB-lite"/>
    </source>
</evidence>
<protein>
    <recommendedName>
        <fullName evidence="5">Secreted protein</fullName>
    </recommendedName>
</protein>
<keyword evidence="2" id="KW-0732">Signal</keyword>
<feature type="compositionally biased region" description="Basic and acidic residues" evidence="1">
    <location>
        <begin position="74"/>
        <end position="83"/>
    </location>
</feature>
<keyword evidence="4" id="KW-1185">Reference proteome</keyword>
<reference evidence="4" key="1">
    <citation type="journal article" date="2018" name="Nat. Microbiol.">
        <title>Leveraging single-cell genomics to expand the fungal tree of life.</title>
        <authorList>
            <person name="Ahrendt S.R."/>
            <person name="Quandt C.A."/>
            <person name="Ciobanu D."/>
            <person name="Clum A."/>
            <person name="Salamov A."/>
            <person name="Andreopoulos B."/>
            <person name="Cheng J.F."/>
            <person name="Woyke T."/>
            <person name="Pelin A."/>
            <person name="Henrissat B."/>
            <person name="Reynolds N.K."/>
            <person name="Benny G.L."/>
            <person name="Smith M.E."/>
            <person name="James T.Y."/>
            <person name="Grigoriev I.V."/>
        </authorList>
    </citation>
    <scope>NUCLEOTIDE SEQUENCE [LARGE SCALE GENOMIC DNA]</scope>
</reference>
<evidence type="ECO:0000313" key="3">
    <source>
        <dbReference type="EMBL" id="RKO91177.1"/>
    </source>
</evidence>
<name>A0A4V1IRT5_9FUNG</name>
<evidence type="ECO:0000313" key="4">
    <source>
        <dbReference type="Proteomes" id="UP000269721"/>
    </source>
</evidence>
<evidence type="ECO:0008006" key="5">
    <source>
        <dbReference type="Google" id="ProtNLM"/>
    </source>
</evidence>
<sequence length="90" mass="10159">MHSNNLAFFATLALVILSVVAAPVRQQSALANTPVKPEKRATADGNQTDNPHTFEQHHKDETLNGNEPDDYDTYDQRHKHEIPFTEGNEY</sequence>
<evidence type="ECO:0000256" key="2">
    <source>
        <dbReference type="SAM" id="SignalP"/>
    </source>
</evidence>